<keyword evidence="3" id="KW-1185">Reference proteome</keyword>
<dbReference type="InterPro" id="IPR001173">
    <property type="entry name" value="Glyco_trans_2-like"/>
</dbReference>
<protein>
    <submittedName>
        <fullName evidence="2">Glycosyltransferase</fullName>
        <ecNumber evidence="2">2.4.-.-</ecNumber>
    </submittedName>
</protein>
<dbReference type="Gene3D" id="3.90.550.10">
    <property type="entry name" value="Spore Coat Polysaccharide Biosynthesis Protein SpsA, Chain A"/>
    <property type="match status" value="1"/>
</dbReference>
<dbReference type="Pfam" id="PF00535">
    <property type="entry name" value="Glycos_transf_2"/>
    <property type="match status" value="1"/>
</dbReference>
<name>A0ABS4D459_9CHLR</name>
<feature type="domain" description="Glycosyltransferase 2-like" evidence="1">
    <location>
        <begin position="8"/>
        <end position="150"/>
    </location>
</feature>
<dbReference type="PANTHER" id="PTHR22916:SF3">
    <property type="entry name" value="UDP-GLCNAC:BETAGAL BETA-1,3-N-ACETYLGLUCOSAMINYLTRANSFERASE-LIKE PROTEIN 1"/>
    <property type="match status" value="1"/>
</dbReference>
<dbReference type="InterPro" id="IPR029044">
    <property type="entry name" value="Nucleotide-diphossugar_trans"/>
</dbReference>
<organism evidence="2 3">
    <name type="scientific">Candidatus Chloroploca mongolica</name>
    <dbReference type="NCBI Taxonomy" id="2528176"/>
    <lineage>
        <taxon>Bacteria</taxon>
        <taxon>Bacillati</taxon>
        <taxon>Chloroflexota</taxon>
        <taxon>Chloroflexia</taxon>
        <taxon>Chloroflexales</taxon>
        <taxon>Chloroflexineae</taxon>
        <taxon>Oscillochloridaceae</taxon>
        <taxon>Candidatus Chloroploca</taxon>
    </lineage>
</organism>
<proteinExistence type="predicted"/>
<dbReference type="PANTHER" id="PTHR22916">
    <property type="entry name" value="GLYCOSYLTRANSFERASE"/>
    <property type="match status" value="1"/>
</dbReference>
<evidence type="ECO:0000313" key="2">
    <source>
        <dbReference type="EMBL" id="MBP1464208.1"/>
    </source>
</evidence>
<sequence>MDRPDSVSVIVIVKNGERFLAEALQSILDQTLPPAEILVVDGHSTDRTAAIAQSFGDVRYLRQPDSGISNAYNVGIAHAQGELIAFLSHDDLWMPDKLAIQVGHLREHPDCQYTVCRIQPFVEPDDTPPLGFRVELLQQKPVAYIMETLVLRRSVFTQVGFFDPALRTAEDIDWFARVFDHGITGHVCDQVLVHKRIHQDNSSITDREMNRWIMSALRHSVLRKRVAE</sequence>
<keyword evidence="2" id="KW-0808">Transferase</keyword>
<dbReference type="GO" id="GO:0016757">
    <property type="term" value="F:glycosyltransferase activity"/>
    <property type="evidence" value="ECO:0007669"/>
    <property type="project" value="UniProtKB-KW"/>
</dbReference>
<evidence type="ECO:0000259" key="1">
    <source>
        <dbReference type="Pfam" id="PF00535"/>
    </source>
</evidence>
<gene>
    <name evidence="2" type="ORF">EYB53_000670</name>
</gene>
<dbReference type="RefSeq" id="WP_167857176.1">
    <property type="nucleotide sequence ID" value="NZ_SIJK02000001.1"/>
</dbReference>
<dbReference type="SUPFAM" id="SSF53448">
    <property type="entry name" value="Nucleotide-diphospho-sugar transferases"/>
    <property type="match status" value="1"/>
</dbReference>
<reference evidence="2 3" key="1">
    <citation type="submission" date="2021-03" db="EMBL/GenBank/DDBJ databases">
        <authorList>
            <person name="Grouzdev D.S."/>
        </authorList>
    </citation>
    <scope>NUCLEOTIDE SEQUENCE [LARGE SCALE GENOMIC DNA]</scope>
    <source>
        <strain evidence="2 3">M50-1</strain>
    </source>
</reference>
<accession>A0ABS4D459</accession>
<dbReference type="EC" id="2.4.-.-" evidence="2"/>
<comment type="caution">
    <text evidence="2">The sequence shown here is derived from an EMBL/GenBank/DDBJ whole genome shotgun (WGS) entry which is preliminary data.</text>
</comment>
<dbReference type="EMBL" id="SIJK02000001">
    <property type="protein sequence ID" value="MBP1464208.1"/>
    <property type="molecule type" value="Genomic_DNA"/>
</dbReference>
<evidence type="ECO:0000313" key="3">
    <source>
        <dbReference type="Proteomes" id="UP001193081"/>
    </source>
</evidence>
<dbReference type="Proteomes" id="UP001193081">
    <property type="component" value="Unassembled WGS sequence"/>
</dbReference>
<keyword evidence="2" id="KW-0328">Glycosyltransferase</keyword>